<proteinExistence type="predicted"/>
<gene>
    <name evidence="1" type="ORF">ACFQDL_32280</name>
</gene>
<dbReference type="EMBL" id="JBHSWE010000002">
    <property type="protein sequence ID" value="MFC6674273.1"/>
    <property type="molecule type" value="Genomic_DNA"/>
</dbReference>
<organism evidence="1 2">
    <name type="scientific">Marinobacterium aestuariivivens</name>
    <dbReference type="NCBI Taxonomy" id="1698799"/>
    <lineage>
        <taxon>Bacteria</taxon>
        <taxon>Pseudomonadati</taxon>
        <taxon>Pseudomonadota</taxon>
        <taxon>Gammaproteobacteria</taxon>
        <taxon>Oceanospirillales</taxon>
        <taxon>Oceanospirillaceae</taxon>
        <taxon>Marinobacterium</taxon>
    </lineage>
</organism>
<protein>
    <submittedName>
        <fullName evidence="1">Uncharacterized protein</fullName>
    </submittedName>
</protein>
<name>A0ABW2A9T6_9GAMM</name>
<sequence length="96" mass="10615">MQHAKRGGEVAREHHFPLLAHRSKPIQGWALKVRGAPKQGLDKIRKGMDEAAGIGSRLFETYHIALLAEAQMGCDQMPAARNSLQNALARTAEKQF</sequence>
<dbReference type="RefSeq" id="WP_379914079.1">
    <property type="nucleotide sequence ID" value="NZ_JBHSWE010000002.1"/>
</dbReference>
<reference evidence="2" key="1">
    <citation type="journal article" date="2019" name="Int. J. Syst. Evol. Microbiol.">
        <title>The Global Catalogue of Microorganisms (GCM) 10K type strain sequencing project: providing services to taxonomists for standard genome sequencing and annotation.</title>
        <authorList>
            <consortium name="The Broad Institute Genomics Platform"/>
            <consortium name="The Broad Institute Genome Sequencing Center for Infectious Disease"/>
            <person name="Wu L."/>
            <person name="Ma J."/>
        </authorList>
    </citation>
    <scope>NUCLEOTIDE SEQUENCE [LARGE SCALE GENOMIC DNA]</scope>
    <source>
        <strain evidence="2">NBRC 111756</strain>
    </source>
</reference>
<comment type="caution">
    <text evidence="1">The sequence shown here is derived from an EMBL/GenBank/DDBJ whole genome shotgun (WGS) entry which is preliminary data.</text>
</comment>
<evidence type="ECO:0000313" key="1">
    <source>
        <dbReference type="EMBL" id="MFC6674273.1"/>
    </source>
</evidence>
<keyword evidence="2" id="KW-1185">Reference proteome</keyword>
<accession>A0ABW2A9T6</accession>
<evidence type="ECO:0000313" key="2">
    <source>
        <dbReference type="Proteomes" id="UP001596422"/>
    </source>
</evidence>
<dbReference type="Proteomes" id="UP001596422">
    <property type="component" value="Unassembled WGS sequence"/>
</dbReference>